<dbReference type="GO" id="GO:0005829">
    <property type="term" value="C:cytosol"/>
    <property type="evidence" value="ECO:0007669"/>
    <property type="project" value="TreeGrafter"/>
</dbReference>
<keyword evidence="2 4" id="KW-0808">Transferase</keyword>
<comment type="caution">
    <text evidence="4">The sequence shown here is derived from an EMBL/GenBank/DDBJ whole genome shotgun (WGS) entry which is preliminary data.</text>
</comment>
<dbReference type="InterPro" id="IPR051199">
    <property type="entry name" value="LPS_LOS_Heptosyltrfase"/>
</dbReference>
<dbReference type="Proteomes" id="UP000247565">
    <property type="component" value="Unassembled WGS sequence"/>
</dbReference>
<proteinExistence type="predicted"/>
<dbReference type="Pfam" id="PF21129">
    <property type="entry name" value="TibC_1st"/>
    <property type="match status" value="1"/>
</dbReference>
<dbReference type="Gene3D" id="3.40.50.2000">
    <property type="entry name" value="Glycogen Phosphorylase B"/>
    <property type="match status" value="1"/>
</dbReference>
<dbReference type="GO" id="GO:0008713">
    <property type="term" value="F:ADP-heptose-lipopolysaccharide heptosyltransferase activity"/>
    <property type="evidence" value="ECO:0007669"/>
    <property type="project" value="TreeGrafter"/>
</dbReference>
<dbReference type="EMBL" id="QGLT01000005">
    <property type="protein sequence ID" value="PXY98938.1"/>
    <property type="molecule type" value="Genomic_DNA"/>
</dbReference>
<dbReference type="InterPro" id="IPR002201">
    <property type="entry name" value="Glyco_trans_9"/>
</dbReference>
<keyword evidence="5" id="KW-1185">Reference proteome</keyword>
<dbReference type="InterPro" id="IPR030929">
    <property type="entry name" value="Aah/TibC-like"/>
</dbReference>
<evidence type="ECO:0000256" key="1">
    <source>
        <dbReference type="ARBA" id="ARBA00022676"/>
    </source>
</evidence>
<organism evidence="4 5">
    <name type="scientific">Commensalibacter melissae</name>
    <dbReference type="NCBI Taxonomy" id="2070537"/>
    <lineage>
        <taxon>Bacteria</taxon>
        <taxon>Pseudomonadati</taxon>
        <taxon>Pseudomonadota</taxon>
        <taxon>Alphaproteobacteria</taxon>
        <taxon>Acetobacterales</taxon>
        <taxon>Acetobacteraceae</taxon>
    </lineage>
</organism>
<evidence type="ECO:0000313" key="4">
    <source>
        <dbReference type="EMBL" id="PXY98938.1"/>
    </source>
</evidence>
<dbReference type="GO" id="GO:0009244">
    <property type="term" value="P:lipopolysaccharide core region biosynthetic process"/>
    <property type="evidence" value="ECO:0007669"/>
    <property type="project" value="TreeGrafter"/>
</dbReference>
<gene>
    <name evidence="4" type="ORF">DK869_08185</name>
</gene>
<name>A0A318MUT4_9PROT</name>
<evidence type="ECO:0000256" key="2">
    <source>
        <dbReference type="ARBA" id="ARBA00022679"/>
    </source>
</evidence>
<reference evidence="4 5" key="1">
    <citation type="submission" date="2018-05" db="EMBL/GenBank/DDBJ databases">
        <title>Reference genomes for bee gut microbiota database.</title>
        <authorList>
            <person name="Ellegaard K.M."/>
        </authorList>
    </citation>
    <scope>NUCLEOTIDE SEQUENCE [LARGE SCALE GENOMIC DNA]</scope>
    <source>
        <strain evidence="4 5">ESL0284</strain>
    </source>
</reference>
<dbReference type="NCBIfam" id="TIGR04414">
    <property type="entry name" value="hepto_Aah_TibC"/>
    <property type="match status" value="1"/>
</dbReference>
<keyword evidence="1" id="KW-0328">Glycosyltransferase</keyword>
<dbReference type="Pfam" id="PF01075">
    <property type="entry name" value="Glyco_transf_9"/>
    <property type="match status" value="1"/>
</dbReference>
<dbReference type="AlphaFoldDB" id="A0A318MUT4"/>
<protein>
    <submittedName>
        <fullName evidence="4">Autotransporter strand-loop-strand O-heptosyltransferase</fullName>
    </submittedName>
</protein>
<sequence length="495" mass="56599">MTQNDKVRVEGFERVKLKVKGEDNLSSSLENKQTQESELINKINNLSQNRQVQDAIQALDKRFSPMIGGEEVNNQTEQKPANSTKNLVNQFIQASPKPTQKGPMGILYDFNFGIRVYVPKPAAGEGWRVCLMDLDTEVVLLDQTCQDQGYATTAKHHYMNGKIIVSKIHRDGKQEEVLVHEYNARGKEVLIAFPVGSLGDSLGWVPYAEKFRKKHDCKLTLALGKNLIDLFEKAYPEIRFVDASVYAQQKIENKFYAGYYIGLFFEDEQNNWQPRDFRLVGLHRTAGYILGVDPEEVPPRLVASEDTRPIPEPYVVIATQASTQCKYWNNPFGWHYIIDFLKSLGYRVICIDRDRVFGKDLVWNHIPNGAEDQTGPRPLTERVRWLKYAEFFVGLSSGLAWLAWGAGIPVVVISGFTNPLTEFNTPYRVFNTHVCNGCWNDIRYLFDHNNFLYCPKHSNTSRQFECTKAISHQHVIKTILSIPSCRQKPVNEKGK</sequence>
<feature type="domain" description="Autotransproter heptosyltransferase TibC/BAHTCr-like N-terminal" evidence="3">
    <location>
        <begin position="102"/>
        <end position="165"/>
    </location>
</feature>
<evidence type="ECO:0000313" key="5">
    <source>
        <dbReference type="Proteomes" id="UP000247565"/>
    </source>
</evidence>
<dbReference type="PANTHER" id="PTHR30160:SF1">
    <property type="entry name" value="LIPOPOLYSACCHARIDE 1,2-N-ACETYLGLUCOSAMINETRANSFERASE-RELATED"/>
    <property type="match status" value="1"/>
</dbReference>
<dbReference type="SUPFAM" id="SSF53756">
    <property type="entry name" value="UDP-Glycosyltransferase/glycogen phosphorylase"/>
    <property type="match status" value="1"/>
</dbReference>
<dbReference type="OrthoDB" id="5561008at2"/>
<evidence type="ECO:0000259" key="3">
    <source>
        <dbReference type="Pfam" id="PF21129"/>
    </source>
</evidence>
<dbReference type="InterPro" id="IPR049327">
    <property type="entry name" value="TibC/BAHTCr-like_N"/>
</dbReference>
<dbReference type="PANTHER" id="PTHR30160">
    <property type="entry name" value="TETRAACYLDISACCHARIDE 4'-KINASE-RELATED"/>
    <property type="match status" value="1"/>
</dbReference>
<accession>A0A318MUT4</accession>